<dbReference type="SMART" id="SM00740">
    <property type="entry name" value="PASTA"/>
    <property type="match status" value="1"/>
</dbReference>
<evidence type="ECO:0000256" key="5">
    <source>
        <dbReference type="ARBA" id="ARBA00022801"/>
    </source>
</evidence>
<evidence type="ECO:0000256" key="1">
    <source>
        <dbReference type="ARBA" id="ARBA00022645"/>
    </source>
</evidence>
<dbReference type="SUPFAM" id="SSF53955">
    <property type="entry name" value="Lysozyme-like"/>
    <property type="match status" value="1"/>
</dbReference>
<keyword evidence="12" id="KW-1185">Reference proteome</keyword>
<evidence type="ECO:0000256" key="2">
    <source>
        <dbReference type="ARBA" id="ARBA00022670"/>
    </source>
</evidence>
<evidence type="ECO:0000256" key="3">
    <source>
        <dbReference type="ARBA" id="ARBA00022676"/>
    </source>
</evidence>
<dbReference type="InterPro" id="IPR005543">
    <property type="entry name" value="PASTA_dom"/>
</dbReference>
<dbReference type="InterPro" id="IPR001264">
    <property type="entry name" value="Glyco_trans_51"/>
</dbReference>
<keyword evidence="5" id="KW-0378">Hydrolase</keyword>
<dbReference type="InterPro" id="IPR036950">
    <property type="entry name" value="PBP_transglycosylase"/>
</dbReference>
<organism evidence="11 12">
    <name type="scientific">Arachnia rubra</name>
    <dbReference type="NCBI Taxonomy" id="1547448"/>
    <lineage>
        <taxon>Bacteria</taxon>
        <taxon>Bacillati</taxon>
        <taxon>Actinomycetota</taxon>
        <taxon>Actinomycetes</taxon>
        <taxon>Propionibacteriales</taxon>
        <taxon>Propionibacteriaceae</taxon>
        <taxon>Arachnia</taxon>
    </lineage>
</organism>
<evidence type="ECO:0000256" key="4">
    <source>
        <dbReference type="ARBA" id="ARBA00022679"/>
    </source>
</evidence>
<dbReference type="CDD" id="cd06577">
    <property type="entry name" value="PASTA_pknB"/>
    <property type="match status" value="1"/>
</dbReference>
<dbReference type="Proteomes" id="UP000678513">
    <property type="component" value="Chromosome"/>
</dbReference>
<dbReference type="Pfam" id="PF00912">
    <property type="entry name" value="Transgly"/>
    <property type="match status" value="1"/>
</dbReference>
<dbReference type="Pfam" id="PF00905">
    <property type="entry name" value="Transpeptidase"/>
    <property type="match status" value="1"/>
</dbReference>
<evidence type="ECO:0000313" key="11">
    <source>
        <dbReference type="EMBL" id="QUC09744.1"/>
    </source>
</evidence>
<dbReference type="InterPro" id="IPR050396">
    <property type="entry name" value="Glycosyltr_51/Transpeptidase"/>
</dbReference>
<dbReference type="Gene3D" id="1.10.3810.10">
    <property type="entry name" value="Biosynthetic peptidoglycan transglycosylase-like"/>
    <property type="match status" value="1"/>
</dbReference>
<keyword evidence="2" id="KW-0645">Protease</keyword>
<dbReference type="Pfam" id="PF03793">
    <property type="entry name" value="PASTA"/>
    <property type="match status" value="1"/>
</dbReference>
<dbReference type="EMBL" id="CP072384">
    <property type="protein sequence ID" value="QUC09744.1"/>
    <property type="molecule type" value="Genomic_DNA"/>
</dbReference>
<dbReference type="PANTHER" id="PTHR32282">
    <property type="entry name" value="BINDING PROTEIN TRANSPEPTIDASE, PUTATIVE-RELATED"/>
    <property type="match status" value="1"/>
</dbReference>
<keyword evidence="6" id="KW-0511">Multifunctional enzyme</keyword>
<evidence type="ECO:0000256" key="6">
    <source>
        <dbReference type="ARBA" id="ARBA00023268"/>
    </source>
</evidence>
<name>A0ABX7Y910_9ACTN</name>
<keyword evidence="3" id="KW-0328">Glycosyltransferase</keyword>
<dbReference type="InterPro" id="IPR012338">
    <property type="entry name" value="Beta-lactam/transpept-like"/>
</dbReference>
<evidence type="ECO:0000313" key="12">
    <source>
        <dbReference type="Proteomes" id="UP000678513"/>
    </source>
</evidence>
<dbReference type="Gene3D" id="3.40.710.10">
    <property type="entry name" value="DD-peptidase/beta-lactamase superfamily"/>
    <property type="match status" value="1"/>
</dbReference>
<dbReference type="PROSITE" id="PS51178">
    <property type="entry name" value="PASTA"/>
    <property type="match status" value="1"/>
</dbReference>
<proteinExistence type="predicted"/>
<reference evidence="11 12" key="1">
    <citation type="submission" date="2021-03" db="EMBL/GenBank/DDBJ databases">
        <title>Human Oral Microbial Genomes.</title>
        <authorList>
            <person name="Johnston C.D."/>
            <person name="Chen T."/>
            <person name="Dewhirst F.E."/>
        </authorList>
    </citation>
    <scope>NUCLEOTIDE SEQUENCE [LARGE SCALE GENOMIC DNA]</scope>
    <source>
        <strain evidence="11 12">DSMZ 100122</strain>
    </source>
</reference>
<keyword evidence="1" id="KW-0121">Carboxypeptidase</keyword>
<dbReference type="InterPro" id="IPR001460">
    <property type="entry name" value="PCN-bd_Tpept"/>
</dbReference>
<dbReference type="SUPFAM" id="SSF56601">
    <property type="entry name" value="beta-lactamase/transpeptidase-like"/>
    <property type="match status" value="1"/>
</dbReference>
<evidence type="ECO:0000259" key="10">
    <source>
        <dbReference type="PROSITE" id="PS51178"/>
    </source>
</evidence>
<dbReference type="PANTHER" id="PTHR32282:SF33">
    <property type="entry name" value="PEPTIDOGLYCAN GLYCOSYLTRANSFERASE"/>
    <property type="match status" value="1"/>
</dbReference>
<sequence>MFLAISVLCGILMSGLALPLVALVGGFTKTAADSMQYLPAEFQTPPQSERSRILMSDGSELATFFEENRTYVSLEQISPLMQKAQIAIEDHRFYEHGAIDIQGLGRAIVRTLSGSTQGASTLTQQYVKLVQVETARDRGDEAGVQAAQAVSIERKIREMRYAMAVEERFSKNEILERYLNIAYYGDGAYGVEAAAHHYWGISAKDLSLAQAAMLAGIVQNPVAYNPVKFPEKAIERRNQVLRRMASAEVGAVTKEEADAAIQEGFDASNVQATPNGCTASQFPVLCDYVVRTLVSDQMASLGSTTEERTNRLKRGGLTINTLIDPKAQQAAEDAVAKTVGPTDPVWGGSVLIQPSSGLIVAMAQSRTKLGSGEGETWQNVNVSTQYGGIEGFQAGSTFKPFVMAAALKDGVGTNTTFNSPKQMQVKGMKFKNCEGTFTSGSWDPKNYDGDYGTIDMLKAAQKSVNTYFIQLEAKVGICASIDMAQQLGVKLADGTDMRSMASYPSWVLGTSYVTPLSMAEAYATFANRGTHCNPIILESVQAKDGNKIEVPSADCKQVLDPEVADGVNYVLSTVMTQGTGQPAQLADRRPTAGKTGTTDDAMSVWFAGYTPDMAGISFIAVDNINSYYENHRKSLDGQRMSTGRVLRGSGGEDAGTIWRTAMGAALQGKPATEFGAPSQRVREGDKVQVPNVTGMEYDQAKQTLEDAGFTTADQPVYSASPAGTYLKKISPSGTAPKSSTIYMYVSQGPQPTTPPTVVPPSAAPSDPGAQPPAPAPTDGER</sequence>
<evidence type="ECO:0000256" key="7">
    <source>
        <dbReference type="ARBA" id="ARBA00034000"/>
    </source>
</evidence>
<accession>A0ABX7Y910</accession>
<feature type="compositionally biased region" description="Pro residues" evidence="9">
    <location>
        <begin position="751"/>
        <end position="762"/>
    </location>
</feature>
<evidence type="ECO:0000256" key="8">
    <source>
        <dbReference type="ARBA" id="ARBA00049902"/>
    </source>
</evidence>
<comment type="catalytic activity">
    <reaction evidence="7">
        <text>Preferential cleavage: (Ac)2-L-Lys-D-Ala-|-D-Ala. Also transpeptidation of peptidyl-alanyl moieties that are N-acyl substituents of D-alanine.</text>
        <dbReference type="EC" id="3.4.16.4"/>
    </reaction>
</comment>
<feature type="region of interest" description="Disordered" evidence="9">
    <location>
        <begin position="744"/>
        <end position="781"/>
    </location>
</feature>
<comment type="catalytic activity">
    <reaction evidence="8">
        <text>[GlcNAc-(1-&gt;4)-Mur2Ac(oyl-L-Ala-gamma-D-Glu-L-Lys-D-Ala-D-Ala)](n)-di-trans,octa-cis-undecaprenyl diphosphate + beta-D-GlcNAc-(1-&gt;4)-Mur2Ac(oyl-L-Ala-gamma-D-Glu-L-Lys-D-Ala-D-Ala)-di-trans,octa-cis-undecaprenyl diphosphate = [GlcNAc-(1-&gt;4)-Mur2Ac(oyl-L-Ala-gamma-D-Glu-L-Lys-D-Ala-D-Ala)](n+1)-di-trans,octa-cis-undecaprenyl diphosphate + di-trans,octa-cis-undecaprenyl diphosphate + H(+)</text>
        <dbReference type="Rhea" id="RHEA:23708"/>
        <dbReference type="Rhea" id="RHEA-COMP:9602"/>
        <dbReference type="Rhea" id="RHEA-COMP:9603"/>
        <dbReference type="ChEBI" id="CHEBI:15378"/>
        <dbReference type="ChEBI" id="CHEBI:58405"/>
        <dbReference type="ChEBI" id="CHEBI:60033"/>
        <dbReference type="ChEBI" id="CHEBI:78435"/>
        <dbReference type="EC" id="2.4.99.28"/>
    </reaction>
</comment>
<keyword evidence="4" id="KW-0808">Transferase</keyword>
<evidence type="ECO:0000256" key="9">
    <source>
        <dbReference type="SAM" id="MobiDB-lite"/>
    </source>
</evidence>
<gene>
    <name evidence="11" type="ORF">J5A65_14455</name>
</gene>
<dbReference type="Gene3D" id="3.30.10.20">
    <property type="match status" value="1"/>
</dbReference>
<feature type="domain" description="PASTA" evidence="10">
    <location>
        <begin position="683"/>
        <end position="747"/>
    </location>
</feature>
<dbReference type="InterPro" id="IPR023346">
    <property type="entry name" value="Lysozyme-like_dom_sf"/>
</dbReference>
<protein>
    <submittedName>
        <fullName evidence="11">Transglycosylase domain-containing protein</fullName>
    </submittedName>
</protein>